<evidence type="ECO:0000256" key="2">
    <source>
        <dbReference type="ARBA" id="ARBA00023315"/>
    </source>
</evidence>
<dbReference type="Pfam" id="PF13302">
    <property type="entry name" value="Acetyltransf_3"/>
    <property type="match status" value="1"/>
</dbReference>
<proteinExistence type="inferred from homology"/>
<dbReference type="GO" id="GO:0005737">
    <property type="term" value="C:cytoplasm"/>
    <property type="evidence" value="ECO:0007669"/>
    <property type="project" value="TreeGrafter"/>
</dbReference>
<sequence length="295" mass="33957">MKVFSSSSALPYFAVFLSSKLVSNDVTYRIMVENVLELARAQPGFLGTEYGAGEMDLLVTYWQTKAAAEAWLNHDMQRRILSIGENVWYEEYSLKLSEVMSDMSFKCSNRSLRASRFPKIVTKRGVLTILDESQASLLRDYVNQEKAFLSPWEPQRSDAYYSLETCQLRIREMRRDFLEDKGVVFCFLSPNEDRMLAYSNYSNIIRGVFQACNLGYSLRESEQGKGIMHEVLSAGLEYVHKELHIDRIQASYMPRNAKSAAVLKKLGFDKEGMARDYLKINGRWEDHVLTALVLR</sequence>
<dbReference type="PANTHER" id="PTHR43792:SF8">
    <property type="entry name" value="[RIBOSOMAL PROTEIN US5]-ALANINE N-ACETYLTRANSFERASE"/>
    <property type="match status" value="1"/>
</dbReference>
<name>A0A7H1JAG2_9GAMM</name>
<gene>
    <name evidence="5" type="ORF">IBG28_07660</name>
</gene>
<protein>
    <submittedName>
        <fullName evidence="5">GNAT family N-acetyltransferase</fullName>
    </submittedName>
</protein>
<dbReference type="RefSeq" id="WP_111606630.1">
    <property type="nucleotide sequence ID" value="NZ_BMLJ01000007.1"/>
</dbReference>
<keyword evidence="1 5" id="KW-0808">Transferase</keyword>
<dbReference type="SUPFAM" id="SSF55729">
    <property type="entry name" value="Acyl-CoA N-acyltransferases (Nat)"/>
    <property type="match status" value="1"/>
</dbReference>
<dbReference type="InterPro" id="IPR051531">
    <property type="entry name" value="N-acetyltransferase"/>
</dbReference>
<dbReference type="InterPro" id="IPR011008">
    <property type="entry name" value="Dimeric_a/b-barrel"/>
</dbReference>
<dbReference type="PROSITE" id="PS51186">
    <property type="entry name" value="GNAT"/>
    <property type="match status" value="1"/>
</dbReference>
<evidence type="ECO:0000313" key="6">
    <source>
        <dbReference type="Proteomes" id="UP000516370"/>
    </source>
</evidence>
<keyword evidence="2" id="KW-0012">Acyltransferase</keyword>
<dbReference type="InterPro" id="IPR000182">
    <property type="entry name" value="GNAT_dom"/>
</dbReference>
<evidence type="ECO:0000256" key="1">
    <source>
        <dbReference type="ARBA" id="ARBA00022679"/>
    </source>
</evidence>
<dbReference type="EMBL" id="CP061081">
    <property type="protein sequence ID" value="QNT07478.1"/>
    <property type="molecule type" value="Genomic_DNA"/>
</dbReference>
<organism evidence="5 6">
    <name type="scientific">Marinomonas arctica</name>
    <dbReference type="NCBI Taxonomy" id="383750"/>
    <lineage>
        <taxon>Bacteria</taxon>
        <taxon>Pseudomonadati</taxon>
        <taxon>Pseudomonadota</taxon>
        <taxon>Gammaproteobacteria</taxon>
        <taxon>Oceanospirillales</taxon>
        <taxon>Oceanospirillaceae</taxon>
        <taxon>Marinomonas</taxon>
    </lineage>
</organism>
<evidence type="ECO:0000259" key="4">
    <source>
        <dbReference type="PROSITE" id="PS51186"/>
    </source>
</evidence>
<dbReference type="PANTHER" id="PTHR43792">
    <property type="entry name" value="GNAT FAMILY, PUTATIVE (AFU_ORTHOLOGUE AFUA_3G00765)-RELATED-RELATED"/>
    <property type="match status" value="1"/>
</dbReference>
<dbReference type="InterPro" id="IPR016181">
    <property type="entry name" value="Acyl_CoA_acyltransferase"/>
</dbReference>
<dbReference type="SUPFAM" id="SSF54909">
    <property type="entry name" value="Dimeric alpha+beta barrel"/>
    <property type="match status" value="1"/>
</dbReference>
<keyword evidence="6" id="KW-1185">Reference proteome</keyword>
<dbReference type="Proteomes" id="UP000516370">
    <property type="component" value="Chromosome"/>
</dbReference>
<accession>A0A7H1JAG2</accession>
<dbReference type="Gene3D" id="3.40.630.30">
    <property type="match status" value="1"/>
</dbReference>
<reference evidence="5 6" key="1">
    <citation type="submission" date="2020-09" db="EMBL/GenBank/DDBJ databases">
        <title>Complete genome sequence of an Arctic sea ice bacterium Marinomonas arctica BSI20414.</title>
        <authorList>
            <person name="Liao L."/>
            <person name="Chen B."/>
        </authorList>
    </citation>
    <scope>NUCLEOTIDE SEQUENCE [LARGE SCALE GENOMIC DNA]</scope>
    <source>
        <strain evidence="5 6">BSI20414</strain>
    </source>
</reference>
<comment type="similarity">
    <text evidence="3">Belongs to the acetyltransferase family. RimJ subfamily.</text>
</comment>
<feature type="domain" description="N-acetyltransferase" evidence="4">
    <location>
        <begin position="147"/>
        <end position="295"/>
    </location>
</feature>
<evidence type="ECO:0000256" key="3">
    <source>
        <dbReference type="ARBA" id="ARBA00038502"/>
    </source>
</evidence>
<dbReference type="OrthoDB" id="9801669at2"/>
<dbReference type="KEGG" id="mard:IBG28_07660"/>
<dbReference type="Gene3D" id="3.30.70.100">
    <property type="match status" value="1"/>
</dbReference>
<dbReference type="AlphaFoldDB" id="A0A7H1JAG2"/>
<dbReference type="GO" id="GO:0008999">
    <property type="term" value="F:protein-N-terminal-alanine acetyltransferase activity"/>
    <property type="evidence" value="ECO:0007669"/>
    <property type="project" value="TreeGrafter"/>
</dbReference>
<evidence type="ECO:0000313" key="5">
    <source>
        <dbReference type="EMBL" id="QNT07478.1"/>
    </source>
</evidence>